<evidence type="ECO:0000313" key="2">
    <source>
        <dbReference type="Proteomes" id="UP001589691"/>
    </source>
</evidence>
<organism evidence="1 2">
    <name type="scientific">Lactiplantibacillus modestisalitolerans</name>
    <dbReference type="NCBI Taxonomy" id="1457219"/>
    <lineage>
        <taxon>Bacteria</taxon>
        <taxon>Bacillati</taxon>
        <taxon>Bacillota</taxon>
        <taxon>Bacilli</taxon>
        <taxon>Lactobacillales</taxon>
        <taxon>Lactobacillaceae</taxon>
        <taxon>Lactiplantibacillus</taxon>
    </lineage>
</organism>
<proteinExistence type="predicted"/>
<protein>
    <submittedName>
        <fullName evidence="1">Uncharacterized protein</fullName>
    </submittedName>
</protein>
<keyword evidence="2" id="KW-1185">Reference proteome</keyword>
<evidence type="ECO:0000313" key="1">
    <source>
        <dbReference type="EMBL" id="MFB9768775.1"/>
    </source>
</evidence>
<sequence>MNEQKEMMAMLDATQNCQTVRYPLPATIDELGLRRDQQQLTQLFKKMDPDYSADIEAMVDYIVAMQRLCFNRGLNQITPESMADLMTVAFPAGHMDDEELKMMTGLAGFILHLLDDAQVIQTPNVDERYLTALEKTRPDLTADIPMETEMDEPKNPLAAMAAQGFFDCDPVVLLDEDETLFFAQPDIQGIDLNDFIETIAKKHSPLQLLAAYRLFQGENYQFSRILTADQLVNGREPSEHEIRFQLKLFWLRLRRLRTEAVLAEIKVYHQFLRFCLDNGGLTARRYAKLLKYGNQEALAILLSAPDSLGDWNSLDKESQRMVDGIFTNPNYTLNLKAARALFKKIRYQPVDEILHQPTYPLVLSKPLDQHQLDLEMQRAIKSLTLMMTDVPRDLFPDIENYKAFTLKLHKRMVQHYHRRLNRWTEESLLECLCDVFREDQWAATHPTILRFLEIYVEFLGDMGYVKNEDALYNALWHSMADYLTISENAVASKL</sequence>
<reference evidence="1 2" key="1">
    <citation type="submission" date="2024-09" db="EMBL/GenBank/DDBJ databases">
        <authorList>
            <person name="Sun Q."/>
            <person name="Mori K."/>
        </authorList>
    </citation>
    <scope>NUCLEOTIDE SEQUENCE [LARGE SCALE GENOMIC DNA]</scope>
    <source>
        <strain evidence="1 2">TBRC 4576</strain>
    </source>
</reference>
<dbReference type="Proteomes" id="UP001589691">
    <property type="component" value="Unassembled WGS sequence"/>
</dbReference>
<dbReference type="RefSeq" id="WP_137642283.1">
    <property type="nucleotide sequence ID" value="NZ_BJEA01000007.1"/>
</dbReference>
<gene>
    <name evidence="1" type="ORF">ACFFLI_02675</name>
</gene>
<accession>A0ABV5WSI2</accession>
<comment type="caution">
    <text evidence="1">The sequence shown here is derived from an EMBL/GenBank/DDBJ whole genome shotgun (WGS) entry which is preliminary data.</text>
</comment>
<name>A0ABV5WSI2_9LACO</name>
<dbReference type="EMBL" id="JBHLZY010000005">
    <property type="protein sequence ID" value="MFB9768775.1"/>
    <property type="molecule type" value="Genomic_DNA"/>
</dbReference>